<keyword evidence="8 11" id="KW-0067">ATP-binding</keyword>
<name>A0A0E9LYU0_9BACT</name>
<dbReference type="RefSeq" id="WP_062126061.1">
    <property type="nucleotide sequence ID" value="NZ_BAZW01000029.1"/>
</dbReference>
<evidence type="ECO:0000256" key="3">
    <source>
        <dbReference type="ARBA" id="ARBA00009014"/>
    </source>
</evidence>
<dbReference type="CDD" id="cd02165">
    <property type="entry name" value="NMNAT"/>
    <property type="match status" value="1"/>
</dbReference>
<keyword evidence="6 11" id="KW-0548">Nucleotidyltransferase</keyword>
<keyword evidence="5 11" id="KW-0808">Transferase</keyword>
<dbReference type="InterPro" id="IPR004821">
    <property type="entry name" value="Cyt_trans-like"/>
</dbReference>
<keyword evidence="4 11" id="KW-0662">Pyridine nucleotide biosynthesis</keyword>
<keyword evidence="7 11" id="KW-0547">Nucleotide-binding</keyword>
<dbReference type="Pfam" id="PF01467">
    <property type="entry name" value="CTP_transf_like"/>
    <property type="match status" value="1"/>
</dbReference>
<keyword evidence="14" id="KW-1185">Reference proteome</keyword>
<evidence type="ECO:0000256" key="4">
    <source>
        <dbReference type="ARBA" id="ARBA00022642"/>
    </source>
</evidence>
<dbReference type="GO" id="GO:0005524">
    <property type="term" value="F:ATP binding"/>
    <property type="evidence" value="ECO:0007669"/>
    <property type="project" value="UniProtKB-KW"/>
</dbReference>
<sequence length="193" mass="22259">MKHVGLLFGSFNPVHIGHLALANYILEYEKPEEIWFVVTPLNPFKTSRDLLDEKVRLDILTRAIQLEPRFKASDFEFALPRPSYTIDTLDQLSSQHPDHHFSVIMGADNLLAIDKWKEAQRLLESHPLLVYPRPGFDLDQAQKHANIQIIQAPVFDLSSTMIREALQAGKNIRYLLPHGVYDYIRDNKLYPSV</sequence>
<comment type="similarity">
    <text evidence="3 11">Belongs to the NadD family.</text>
</comment>
<evidence type="ECO:0000256" key="2">
    <source>
        <dbReference type="ARBA" id="ARBA00005019"/>
    </source>
</evidence>
<organism evidence="13 14">
    <name type="scientific">Geofilum rubicundum JCM 15548</name>
    <dbReference type="NCBI Taxonomy" id="1236989"/>
    <lineage>
        <taxon>Bacteria</taxon>
        <taxon>Pseudomonadati</taxon>
        <taxon>Bacteroidota</taxon>
        <taxon>Bacteroidia</taxon>
        <taxon>Marinilabiliales</taxon>
        <taxon>Marinilabiliaceae</taxon>
        <taxon>Geofilum</taxon>
    </lineage>
</organism>
<evidence type="ECO:0000256" key="6">
    <source>
        <dbReference type="ARBA" id="ARBA00022695"/>
    </source>
</evidence>
<evidence type="ECO:0000256" key="7">
    <source>
        <dbReference type="ARBA" id="ARBA00022741"/>
    </source>
</evidence>
<evidence type="ECO:0000259" key="12">
    <source>
        <dbReference type="Pfam" id="PF01467"/>
    </source>
</evidence>
<dbReference type="PANTHER" id="PTHR39321:SF3">
    <property type="entry name" value="PHOSPHOPANTETHEINE ADENYLYLTRANSFERASE"/>
    <property type="match status" value="1"/>
</dbReference>
<accession>A0A0E9LYU0</accession>
<reference evidence="13 14" key="1">
    <citation type="journal article" date="2015" name="Microbes Environ.">
        <title>Distribution and evolution of nitrogen fixation genes in the phylum bacteroidetes.</title>
        <authorList>
            <person name="Inoue J."/>
            <person name="Oshima K."/>
            <person name="Suda W."/>
            <person name="Sakamoto M."/>
            <person name="Iino T."/>
            <person name="Noda S."/>
            <person name="Hongoh Y."/>
            <person name="Hattori M."/>
            <person name="Ohkuma M."/>
        </authorList>
    </citation>
    <scope>NUCLEOTIDE SEQUENCE [LARGE SCALE GENOMIC DNA]</scope>
    <source>
        <strain evidence="13">JCM 15548</strain>
    </source>
</reference>
<evidence type="ECO:0000256" key="11">
    <source>
        <dbReference type="HAMAP-Rule" id="MF_00244"/>
    </source>
</evidence>
<dbReference type="Gene3D" id="3.40.50.620">
    <property type="entry name" value="HUPs"/>
    <property type="match status" value="1"/>
</dbReference>
<dbReference type="PANTHER" id="PTHR39321">
    <property type="entry name" value="NICOTINATE-NUCLEOTIDE ADENYLYLTRANSFERASE-RELATED"/>
    <property type="match status" value="1"/>
</dbReference>
<evidence type="ECO:0000313" key="13">
    <source>
        <dbReference type="EMBL" id="GAO30757.1"/>
    </source>
</evidence>
<dbReference type="EC" id="2.7.7.18" evidence="11"/>
<comment type="pathway">
    <text evidence="2 11">Cofactor biosynthesis; NAD(+) biosynthesis; deamido-NAD(+) from nicotinate D-ribonucleotide: step 1/1.</text>
</comment>
<dbReference type="STRING" id="1236989.JCM15548_13063"/>
<evidence type="ECO:0000256" key="5">
    <source>
        <dbReference type="ARBA" id="ARBA00022679"/>
    </source>
</evidence>
<dbReference type="HAMAP" id="MF_00244">
    <property type="entry name" value="NaMN_adenylyltr"/>
    <property type="match status" value="1"/>
</dbReference>
<gene>
    <name evidence="11" type="primary">nadD</name>
    <name evidence="13" type="ORF">JCM15548_13063</name>
</gene>
<comment type="caution">
    <text evidence="13">The sequence shown here is derived from an EMBL/GenBank/DDBJ whole genome shotgun (WGS) entry which is preliminary data.</text>
</comment>
<dbReference type="InterPro" id="IPR005248">
    <property type="entry name" value="NadD/NMNAT"/>
</dbReference>
<evidence type="ECO:0000313" key="14">
    <source>
        <dbReference type="Proteomes" id="UP000032900"/>
    </source>
</evidence>
<evidence type="ECO:0000256" key="10">
    <source>
        <dbReference type="ARBA" id="ARBA00048721"/>
    </source>
</evidence>
<dbReference type="NCBIfam" id="NF000840">
    <property type="entry name" value="PRK00071.1-3"/>
    <property type="match status" value="1"/>
</dbReference>
<keyword evidence="9 11" id="KW-0520">NAD</keyword>
<protein>
    <recommendedName>
        <fullName evidence="11">Probable nicotinate-nucleotide adenylyltransferase</fullName>
        <ecNumber evidence="11">2.7.7.18</ecNumber>
    </recommendedName>
    <alternativeName>
        <fullName evidence="11">Deamido-NAD(+) diphosphorylase</fullName>
    </alternativeName>
    <alternativeName>
        <fullName evidence="11">Deamido-NAD(+) pyrophosphorylase</fullName>
    </alternativeName>
    <alternativeName>
        <fullName evidence="11">Nicotinate mononucleotide adenylyltransferase</fullName>
        <shortName evidence="11">NaMN adenylyltransferase</shortName>
    </alternativeName>
</protein>
<feature type="domain" description="Cytidyltransferase-like" evidence="12">
    <location>
        <begin position="7"/>
        <end position="164"/>
    </location>
</feature>
<dbReference type="EMBL" id="BAZW01000029">
    <property type="protein sequence ID" value="GAO30757.1"/>
    <property type="molecule type" value="Genomic_DNA"/>
</dbReference>
<comment type="catalytic activity">
    <reaction evidence="10 11">
        <text>nicotinate beta-D-ribonucleotide + ATP + H(+) = deamido-NAD(+) + diphosphate</text>
        <dbReference type="Rhea" id="RHEA:22860"/>
        <dbReference type="ChEBI" id="CHEBI:15378"/>
        <dbReference type="ChEBI" id="CHEBI:30616"/>
        <dbReference type="ChEBI" id="CHEBI:33019"/>
        <dbReference type="ChEBI" id="CHEBI:57502"/>
        <dbReference type="ChEBI" id="CHEBI:58437"/>
        <dbReference type="EC" id="2.7.7.18"/>
    </reaction>
</comment>
<dbReference type="GO" id="GO:0004515">
    <property type="term" value="F:nicotinate-nucleotide adenylyltransferase activity"/>
    <property type="evidence" value="ECO:0007669"/>
    <property type="project" value="UniProtKB-UniRule"/>
</dbReference>
<proteinExistence type="inferred from homology"/>
<dbReference type="GO" id="GO:0009435">
    <property type="term" value="P:NAD+ biosynthetic process"/>
    <property type="evidence" value="ECO:0007669"/>
    <property type="project" value="UniProtKB-UniRule"/>
</dbReference>
<evidence type="ECO:0000256" key="1">
    <source>
        <dbReference type="ARBA" id="ARBA00002324"/>
    </source>
</evidence>
<dbReference type="AlphaFoldDB" id="A0A0E9LYU0"/>
<dbReference type="Proteomes" id="UP000032900">
    <property type="component" value="Unassembled WGS sequence"/>
</dbReference>
<evidence type="ECO:0000256" key="9">
    <source>
        <dbReference type="ARBA" id="ARBA00023027"/>
    </source>
</evidence>
<dbReference type="SUPFAM" id="SSF52374">
    <property type="entry name" value="Nucleotidylyl transferase"/>
    <property type="match status" value="1"/>
</dbReference>
<evidence type="ECO:0000256" key="8">
    <source>
        <dbReference type="ARBA" id="ARBA00022840"/>
    </source>
</evidence>
<dbReference type="NCBIfam" id="TIGR00482">
    <property type="entry name" value="nicotinate (nicotinamide) nucleotide adenylyltransferase"/>
    <property type="match status" value="1"/>
</dbReference>
<dbReference type="UniPathway" id="UPA00253">
    <property type="reaction ID" value="UER00332"/>
</dbReference>
<dbReference type="OrthoDB" id="5295945at2"/>
<comment type="function">
    <text evidence="1 11">Catalyzes the reversible adenylation of nicotinate mononucleotide (NaMN) to nicotinic acid adenine dinucleotide (NaAD).</text>
</comment>
<dbReference type="InterPro" id="IPR014729">
    <property type="entry name" value="Rossmann-like_a/b/a_fold"/>
</dbReference>